<protein>
    <recommendedName>
        <fullName evidence="2 3">U-box domain-containing protein</fullName>
        <ecNumber evidence="2">2.3.2.27</ecNumber>
    </recommendedName>
    <alternativeName>
        <fullName evidence="2">RING-type E3 ubiquitin transferase PUB</fullName>
    </alternativeName>
</protein>
<dbReference type="Pfam" id="PF25598">
    <property type="entry name" value="ARM_PUB"/>
    <property type="match status" value="1"/>
</dbReference>
<comment type="catalytic activity">
    <reaction evidence="2">
        <text>S-ubiquitinyl-[E2 ubiquitin-conjugating enzyme]-L-cysteine + [acceptor protein]-L-lysine = [E2 ubiquitin-conjugating enzyme]-L-cysteine + N(6)-ubiquitinyl-[acceptor protein]-L-lysine.</text>
        <dbReference type="EC" id="2.3.2.27"/>
    </reaction>
</comment>
<evidence type="ECO:0000256" key="2">
    <source>
        <dbReference type="RuleBase" id="RU369093"/>
    </source>
</evidence>
<evidence type="ECO:0000313" key="4">
    <source>
        <dbReference type="EMBL" id="GEU62307.1"/>
    </source>
</evidence>
<feature type="domain" description="U-box" evidence="3">
    <location>
        <begin position="160"/>
        <end position="206"/>
    </location>
</feature>
<dbReference type="AlphaFoldDB" id="A0A6L2LMW9"/>
<comment type="caution">
    <text evidence="4">The sequence shown here is derived from an EMBL/GenBank/DDBJ whole genome shotgun (WGS) entry which is preliminary data.</text>
</comment>
<dbReference type="InterPro" id="IPR045185">
    <property type="entry name" value="PUB22/23/24-like"/>
</dbReference>
<sequence>MSTITMRIAMRKREAAFNKDLCSSRQNLDVWLERACLYFVVGLKEKHLRTVTVILVLLVCTSGSLKGFVCQELRVSHPALIEMSMGHTGAHRTESDMNKRSMEAVGAAEYLVHIISNASSNMSSSPLTEEVLDVEAVDEAISILYNLYHKPALNPCLEKLLCLSADGRAELLKHEAGLAVVSKKIFRVSHAASGRAVRILHSVAKLS</sequence>
<dbReference type="InterPro" id="IPR058678">
    <property type="entry name" value="ARM_PUB"/>
</dbReference>
<dbReference type="GO" id="GO:0016567">
    <property type="term" value="P:protein ubiquitination"/>
    <property type="evidence" value="ECO:0007669"/>
    <property type="project" value="UniProtKB-UniRule"/>
</dbReference>
<organism evidence="4">
    <name type="scientific">Tanacetum cinerariifolium</name>
    <name type="common">Dalmatian daisy</name>
    <name type="synonym">Chrysanthemum cinerariifolium</name>
    <dbReference type="NCBI Taxonomy" id="118510"/>
    <lineage>
        <taxon>Eukaryota</taxon>
        <taxon>Viridiplantae</taxon>
        <taxon>Streptophyta</taxon>
        <taxon>Embryophyta</taxon>
        <taxon>Tracheophyta</taxon>
        <taxon>Spermatophyta</taxon>
        <taxon>Magnoliopsida</taxon>
        <taxon>eudicotyledons</taxon>
        <taxon>Gunneridae</taxon>
        <taxon>Pentapetalae</taxon>
        <taxon>asterids</taxon>
        <taxon>campanulids</taxon>
        <taxon>Asterales</taxon>
        <taxon>Asteraceae</taxon>
        <taxon>Asteroideae</taxon>
        <taxon>Anthemideae</taxon>
        <taxon>Anthemidinae</taxon>
        <taxon>Tanacetum</taxon>
    </lineage>
</organism>
<keyword evidence="2" id="KW-0808">Transferase</keyword>
<accession>A0A6L2LMW9</accession>
<dbReference type="PANTHER" id="PTHR22849">
    <property type="entry name" value="WDSAM1 PROTEIN"/>
    <property type="match status" value="1"/>
</dbReference>
<keyword evidence="1 2" id="KW-0833">Ubl conjugation pathway</keyword>
<proteinExistence type="predicted"/>
<dbReference type="GO" id="GO:0061630">
    <property type="term" value="F:ubiquitin protein ligase activity"/>
    <property type="evidence" value="ECO:0007669"/>
    <property type="project" value="UniProtKB-UniRule"/>
</dbReference>
<gene>
    <name evidence="4" type="ORF">Tci_034285</name>
</gene>
<dbReference type="PANTHER" id="PTHR22849:SF132">
    <property type="entry name" value="E3 UBIQUITIN-PROTEIN LIGASE PUB23"/>
    <property type="match status" value="1"/>
</dbReference>
<comment type="function">
    <text evidence="2">Functions as an E3 ubiquitin ligase.</text>
</comment>
<evidence type="ECO:0000256" key="1">
    <source>
        <dbReference type="ARBA" id="ARBA00022786"/>
    </source>
</evidence>
<dbReference type="EMBL" id="BKCJ010004651">
    <property type="protein sequence ID" value="GEU62307.1"/>
    <property type="molecule type" value="Genomic_DNA"/>
</dbReference>
<evidence type="ECO:0000259" key="3">
    <source>
        <dbReference type="Pfam" id="PF25598"/>
    </source>
</evidence>
<comment type="pathway">
    <text evidence="2">Protein modification; protein ubiquitination.</text>
</comment>
<name>A0A6L2LMW9_TANCI</name>
<dbReference type="EC" id="2.3.2.27" evidence="2"/>
<reference evidence="4" key="1">
    <citation type="journal article" date="2019" name="Sci. Rep.">
        <title>Draft genome of Tanacetum cinerariifolium, the natural source of mosquito coil.</title>
        <authorList>
            <person name="Yamashiro T."/>
            <person name="Shiraishi A."/>
            <person name="Satake H."/>
            <person name="Nakayama K."/>
        </authorList>
    </citation>
    <scope>NUCLEOTIDE SEQUENCE</scope>
</reference>